<dbReference type="AlphaFoldDB" id="A0A378TZJ5"/>
<accession>A0A378TZJ5</accession>
<organism evidence="1 2">
    <name type="scientific">Neisseria elongata</name>
    <dbReference type="NCBI Taxonomy" id="495"/>
    <lineage>
        <taxon>Bacteria</taxon>
        <taxon>Pseudomonadati</taxon>
        <taxon>Pseudomonadota</taxon>
        <taxon>Betaproteobacteria</taxon>
        <taxon>Neisseriales</taxon>
        <taxon>Neisseriaceae</taxon>
        <taxon>Neisseria</taxon>
    </lineage>
</organism>
<name>A0A378TZJ5_NEIEL</name>
<evidence type="ECO:0000313" key="1">
    <source>
        <dbReference type="EMBL" id="STZ68378.1"/>
    </source>
</evidence>
<reference evidence="1 2" key="1">
    <citation type="submission" date="2018-06" db="EMBL/GenBank/DDBJ databases">
        <authorList>
            <consortium name="Pathogen Informatics"/>
            <person name="Doyle S."/>
        </authorList>
    </citation>
    <scope>NUCLEOTIDE SEQUENCE [LARGE SCALE GENOMIC DNA]</scope>
    <source>
        <strain evidence="1 2">NCTC10660</strain>
    </source>
</reference>
<protein>
    <submittedName>
        <fullName evidence="1">Protein of uncharacterized function (DUF1415)</fullName>
    </submittedName>
</protein>
<dbReference type="Proteomes" id="UP000254927">
    <property type="component" value="Unassembled WGS sequence"/>
</dbReference>
<proteinExistence type="predicted"/>
<dbReference type="EMBL" id="UGQW01000002">
    <property type="protein sequence ID" value="STZ68378.1"/>
    <property type="molecule type" value="Genomic_DNA"/>
</dbReference>
<gene>
    <name evidence="1" type="ORF">NCTC10660_01895</name>
</gene>
<dbReference type="Pfam" id="PF07209">
    <property type="entry name" value="DUF1415"/>
    <property type="match status" value="1"/>
</dbReference>
<evidence type="ECO:0000313" key="2">
    <source>
        <dbReference type="Proteomes" id="UP000254927"/>
    </source>
</evidence>
<dbReference type="InterPro" id="IPR009858">
    <property type="entry name" value="DUF1415"/>
</dbReference>
<sequence length="205" mass="22826">MIASHFQLKPENMNDIAATAAEHTRIWLEKAVIGLNLCPFAKAPHVKNRVRIAVSTAKHTDGFLEDLDRELALLADSPPDELETTLLVHPSLFTDFMQFNDMLDFADQAVIDNGLEGIIQIAPFHPDFRFEGTEADDIGNYTNRSPYPTLHLIREDSIAKAAEAFPDAEAIFGRNIALLEKMGKSGWDALEIPQGCPFHQAEDNK</sequence>